<accession>A0A6G0XKV1</accession>
<name>A0A6G0XKV1_APHCR</name>
<gene>
    <name evidence="1" type="ORF">FWK35_00027296</name>
</gene>
<feature type="non-terminal residue" evidence="1">
    <location>
        <position position="1"/>
    </location>
</feature>
<comment type="caution">
    <text evidence="1">The sequence shown here is derived from an EMBL/GenBank/DDBJ whole genome shotgun (WGS) entry which is preliminary data.</text>
</comment>
<evidence type="ECO:0000313" key="2">
    <source>
        <dbReference type="Proteomes" id="UP000478052"/>
    </source>
</evidence>
<protein>
    <submittedName>
        <fullName evidence="1">Uncharacterized protein</fullName>
    </submittedName>
</protein>
<dbReference type="AlphaFoldDB" id="A0A6G0XKV1"/>
<dbReference type="Proteomes" id="UP000478052">
    <property type="component" value="Unassembled WGS sequence"/>
</dbReference>
<reference evidence="1 2" key="1">
    <citation type="submission" date="2019-08" db="EMBL/GenBank/DDBJ databases">
        <title>Whole genome of Aphis craccivora.</title>
        <authorList>
            <person name="Voronova N.V."/>
            <person name="Shulinski R.S."/>
            <person name="Bandarenka Y.V."/>
            <person name="Zhorov D.G."/>
            <person name="Warner D."/>
        </authorList>
    </citation>
    <scope>NUCLEOTIDE SEQUENCE [LARGE SCALE GENOMIC DNA]</scope>
    <source>
        <strain evidence="1">180601</strain>
        <tissue evidence="1">Whole Body</tissue>
    </source>
</reference>
<proteinExistence type="predicted"/>
<dbReference type="EMBL" id="VUJU01007744">
    <property type="protein sequence ID" value="KAF0740981.1"/>
    <property type="molecule type" value="Genomic_DNA"/>
</dbReference>
<sequence>AGGGRAVTVSAASFDGGQCFGEFSGGNARERENFGRRSEVVSRGPDYNNFYIARLVANAAQLVIVKLYESFCEILASG</sequence>
<organism evidence="1 2">
    <name type="scientific">Aphis craccivora</name>
    <name type="common">Cowpea aphid</name>
    <dbReference type="NCBI Taxonomy" id="307492"/>
    <lineage>
        <taxon>Eukaryota</taxon>
        <taxon>Metazoa</taxon>
        <taxon>Ecdysozoa</taxon>
        <taxon>Arthropoda</taxon>
        <taxon>Hexapoda</taxon>
        <taxon>Insecta</taxon>
        <taxon>Pterygota</taxon>
        <taxon>Neoptera</taxon>
        <taxon>Paraneoptera</taxon>
        <taxon>Hemiptera</taxon>
        <taxon>Sternorrhyncha</taxon>
        <taxon>Aphidomorpha</taxon>
        <taxon>Aphidoidea</taxon>
        <taxon>Aphididae</taxon>
        <taxon>Aphidini</taxon>
        <taxon>Aphis</taxon>
        <taxon>Aphis</taxon>
    </lineage>
</organism>
<keyword evidence="2" id="KW-1185">Reference proteome</keyword>
<evidence type="ECO:0000313" key="1">
    <source>
        <dbReference type="EMBL" id="KAF0740981.1"/>
    </source>
</evidence>